<accession>A0A067NLM4</accession>
<sequence>MDVPFASSGAMNRMHYSLVRKVEEAPSPGAADQLLQEEARAMQHELSQPGLSQRRSKECLIMIMYCAMATTFGSLDHRVTDSALPHAVTLAESGGTIQNKRIGYLFCAQMMPVTHELQLMLVNTLRKDLESPDVPHICIALDSLCESPNELVIPAVQSRLHDLLSHSSVNVRRRALLAYKSLSQAEPTLVTQISTKLYKRMGDEDTSVATAAILTSLALVEADESLKARVADELNALWRDSQSRSHHSPLRQFLLVLLFALSSVGFSPVRSVRGLLTSSDVNDQYTFLSCLECLTPALWAGTTPDIPPVLEAWEVERVMQLLYSKDPLMRRKTLGILNQVDHNIVVNYYQQILQTVADSGHGSADAVILLLEIVEVQTASDGEAYAREVKELFRILEGPPLSPKQGVSEEAIQIILTRIMSGDGAYRMNCATALLTAIAEAEVHAGPTLIVLVSALAVEYAECVSVSPVHVMRGLGYLLKNCSAAVQDACLLAMLRLSALCEDIPNDIVEHVSAAKDQGGRYVKRRCDQFLALSTQRSVITQIVRSARSSSLPDFLAALQEHEARQLQSTTHSQSSEVPTPVSSPPKSEPRKLSPKLRYKAYELPPSTPPKRSHLATPRHSPNMIIERSPLRRPGLIDPLSNTVSPGELALAAGSDQLEISTSSPQVLDDISSRMDLIAFDTPTAPDEYQLNMGSEDLDFEATWDSLSDTSGARGWCSILMEGVLRILQQSLEGYRLQVIAVDYPPFLGELKILITNGSTSHALVRLKESEEDSCLWRMRCADAGLRTRLKRLFADEEGA</sequence>
<dbReference type="OrthoDB" id="29308at2759"/>
<evidence type="ECO:0000313" key="7">
    <source>
        <dbReference type="EMBL" id="KDQ27905.1"/>
    </source>
</evidence>
<dbReference type="SUPFAM" id="SSF48371">
    <property type="entry name" value="ARM repeat"/>
    <property type="match status" value="1"/>
</dbReference>
<evidence type="ECO:0000256" key="1">
    <source>
        <dbReference type="ARBA" id="ARBA00004308"/>
    </source>
</evidence>
<dbReference type="HOGENOM" id="CLU_016899_0_0_1"/>
<evidence type="ECO:0000256" key="2">
    <source>
        <dbReference type="ARBA" id="ARBA00022448"/>
    </source>
</evidence>
<gene>
    <name evidence="7" type="ORF">PLEOSDRAFT_158226</name>
</gene>
<dbReference type="GO" id="GO:0016192">
    <property type="term" value="P:vesicle-mediated transport"/>
    <property type="evidence" value="ECO:0007669"/>
    <property type="project" value="InterPro"/>
</dbReference>
<name>A0A067NLM4_PLEO1</name>
<proteinExistence type="predicted"/>
<keyword evidence="4" id="KW-0472">Membrane</keyword>
<feature type="region of interest" description="Disordered" evidence="5">
    <location>
        <begin position="563"/>
        <end position="594"/>
    </location>
</feature>
<dbReference type="AlphaFoldDB" id="A0A067NLM4"/>
<keyword evidence="2" id="KW-0813">Transport</keyword>
<reference evidence="8" key="1">
    <citation type="journal article" date="2014" name="Proc. Natl. Acad. Sci. U.S.A.">
        <title>Extensive sampling of basidiomycete genomes demonstrates inadequacy of the white-rot/brown-rot paradigm for wood decay fungi.</title>
        <authorList>
            <person name="Riley R."/>
            <person name="Salamov A.A."/>
            <person name="Brown D.W."/>
            <person name="Nagy L.G."/>
            <person name="Floudas D."/>
            <person name="Held B.W."/>
            <person name="Levasseur A."/>
            <person name="Lombard V."/>
            <person name="Morin E."/>
            <person name="Otillar R."/>
            <person name="Lindquist E.A."/>
            <person name="Sun H."/>
            <person name="LaButti K.M."/>
            <person name="Schmutz J."/>
            <person name="Jabbour D."/>
            <person name="Luo H."/>
            <person name="Baker S.E."/>
            <person name="Pisabarro A.G."/>
            <person name="Walton J.D."/>
            <person name="Blanchette R.A."/>
            <person name="Henrissat B."/>
            <person name="Martin F."/>
            <person name="Cullen D."/>
            <person name="Hibbett D.S."/>
            <person name="Grigoriev I.V."/>
        </authorList>
    </citation>
    <scope>NUCLEOTIDE SEQUENCE [LARGE SCALE GENOMIC DNA]</scope>
    <source>
        <strain evidence="8">PC15</strain>
    </source>
</reference>
<dbReference type="InterPro" id="IPR016024">
    <property type="entry name" value="ARM-type_fold"/>
</dbReference>
<evidence type="ECO:0000256" key="3">
    <source>
        <dbReference type="ARBA" id="ARBA00022927"/>
    </source>
</evidence>
<dbReference type="GO" id="GO:0006886">
    <property type="term" value="P:intracellular protein transport"/>
    <property type="evidence" value="ECO:0007669"/>
    <property type="project" value="InterPro"/>
</dbReference>
<dbReference type="PANTHER" id="PTHR22780">
    <property type="entry name" value="ADAPTIN, ALPHA/GAMMA/EPSILON"/>
    <property type="match status" value="1"/>
</dbReference>
<dbReference type="GO" id="GO:0030117">
    <property type="term" value="C:membrane coat"/>
    <property type="evidence" value="ECO:0007669"/>
    <property type="project" value="InterPro"/>
</dbReference>
<feature type="domain" description="Clathrin/coatomer adaptor adaptin-like N-terminal" evidence="6">
    <location>
        <begin position="96"/>
        <end position="225"/>
    </location>
</feature>
<keyword evidence="3" id="KW-0653">Protein transport</keyword>
<dbReference type="Gene3D" id="1.25.10.10">
    <property type="entry name" value="Leucine-rich Repeat Variant"/>
    <property type="match status" value="2"/>
</dbReference>
<evidence type="ECO:0000256" key="5">
    <source>
        <dbReference type="SAM" id="MobiDB-lite"/>
    </source>
</evidence>
<comment type="subcellular location">
    <subcellularLocation>
        <location evidence="1">Endomembrane system</location>
    </subcellularLocation>
</comment>
<dbReference type="InterPro" id="IPR011989">
    <property type="entry name" value="ARM-like"/>
</dbReference>
<dbReference type="EMBL" id="KL198008">
    <property type="protein sequence ID" value="KDQ27905.1"/>
    <property type="molecule type" value="Genomic_DNA"/>
</dbReference>
<evidence type="ECO:0000313" key="8">
    <source>
        <dbReference type="Proteomes" id="UP000027073"/>
    </source>
</evidence>
<dbReference type="GO" id="GO:0012505">
    <property type="term" value="C:endomembrane system"/>
    <property type="evidence" value="ECO:0007669"/>
    <property type="project" value="UniProtKB-SubCell"/>
</dbReference>
<dbReference type="STRING" id="1137138.A0A067NLM4"/>
<dbReference type="Proteomes" id="UP000027073">
    <property type="component" value="Unassembled WGS sequence"/>
</dbReference>
<evidence type="ECO:0000259" key="6">
    <source>
        <dbReference type="Pfam" id="PF01602"/>
    </source>
</evidence>
<dbReference type="InterPro" id="IPR050840">
    <property type="entry name" value="Adaptor_Complx_Large_Subunit"/>
</dbReference>
<dbReference type="InterPro" id="IPR002553">
    <property type="entry name" value="Clathrin/coatomer_adapt-like_N"/>
</dbReference>
<dbReference type="VEuPathDB" id="FungiDB:PLEOSDRAFT_158226"/>
<protein>
    <recommendedName>
        <fullName evidence="6">Clathrin/coatomer adaptor adaptin-like N-terminal domain-containing protein</fullName>
    </recommendedName>
</protein>
<dbReference type="Pfam" id="PF01602">
    <property type="entry name" value="Adaptin_N"/>
    <property type="match status" value="1"/>
</dbReference>
<dbReference type="InParanoid" id="A0A067NLM4"/>
<evidence type="ECO:0000256" key="4">
    <source>
        <dbReference type="ARBA" id="ARBA00023136"/>
    </source>
</evidence>
<organism evidence="7 8">
    <name type="scientific">Pleurotus ostreatus (strain PC15)</name>
    <name type="common">Oyster mushroom</name>
    <dbReference type="NCBI Taxonomy" id="1137138"/>
    <lineage>
        <taxon>Eukaryota</taxon>
        <taxon>Fungi</taxon>
        <taxon>Dikarya</taxon>
        <taxon>Basidiomycota</taxon>
        <taxon>Agaricomycotina</taxon>
        <taxon>Agaricomycetes</taxon>
        <taxon>Agaricomycetidae</taxon>
        <taxon>Agaricales</taxon>
        <taxon>Pleurotineae</taxon>
        <taxon>Pleurotaceae</taxon>
        <taxon>Pleurotus</taxon>
    </lineage>
</organism>